<dbReference type="InterPro" id="IPR007053">
    <property type="entry name" value="LRAT_dom"/>
</dbReference>
<dbReference type="AlphaFoldDB" id="A0AA36IS51"/>
<proteinExistence type="predicted"/>
<evidence type="ECO:0000313" key="3">
    <source>
        <dbReference type="Proteomes" id="UP001178507"/>
    </source>
</evidence>
<keyword evidence="3" id="KW-1185">Reference proteome</keyword>
<feature type="domain" description="LRAT" evidence="1">
    <location>
        <begin position="27"/>
        <end position="162"/>
    </location>
</feature>
<sequence length="215" mass="23296">MGWRTRLRVRPYYGDGELLSPGEIVGYRLDLPGGFVHTGIHLGPGGANLSSCCGADCLDGHHYVIEFSGPTRTSGFPQSSVAGRVSSGLGSQNIWITAMEPETEWLSFELLSEELGPPFSGEETVKRALSKVSTPFGGYDVVRNNCQHFAVWAKYGKRRMMLADEGKITLARQVGAAGLGLLPPPWRAISWFAGLLNLASADFSGTQFGSRIQFQ</sequence>
<name>A0AA36IS51_9DINO</name>
<evidence type="ECO:0000313" key="2">
    <source>
        <dbReference type="EMBL" id="CAJ1392963.1"/>
    </source>
</evidence>
<protein>
    <recommendedName>
        <fullName evidence="1">LRAT domain-containing protein</fullName>
    </recommendedName>
</protein>
<accession>A0AA36IS51</accession>
<reference evidence="2" key="1">
    <citation type="submission" date="2023-08" db="EMBL/GenBank/DDBJ databases">
        <authorList>
            <person name="Chen Y."/>
            <person name="Shah S."/>
            <person name="Dougan E. K."/>
            <person name="Thang M."/>
            <person name="Chan C."/>
        </authorList>
    </citation>
    <scope>NUCLEOTIDE SEQUENCE</scope>
</reference>
<dbReference type="PROSITE" id="PS51934">
    <property type="entry name" value="LRAT"/>
    <property type="match status" value="1"/>
</dbReference>
<evidence type="ECO:0000259" key="1">
    <source>
        <dbReference type="PROSITE" id="PS51934"/>
    </source>
</evidence>
<comment type="caution">
    <text evidence="2">The sequence shown here is derived from an EMBL/GenBank/DDBJ whole genome shotgun (WGS) entry which is preliminary data.</text>
</comment>
<dbReference type="Proteomes" id="UP001178507">
    <property type="component" value="Unassembled WGS sequence"/>
</dbReference>
<gene>
    <name evidence="2" type="ORF">EVOR1521_LOCUS17923</name>
</gene>
<dbReference type="Pfam" id="PF04970">
    <property type="entry name" value="LRAT"/>
    <property type="match status" value="1"/>
</dbReference>
<organism evidence="2 3">
    <name type="scientific">Effrenium voratum</name>
    <dbReference type="NCBI Taxonomy" id="2562239"/>
    <lineage>
        <taxon>Eukaryota</taxon>
        <taxon>Sar</taxon>
        <taxon>Alveolata</taxon>
        <taxon>Dinophyceae</taxon>
        <taxon>Suessiales</taxon>
        <taxon>Symbiodiniaceae</taxon>
        <taxon>Effrenium</taxon>
    </lineage>
</organism>
<dbReference type="Gene3D" id="3.90.1720.10">
    <property type="entry name" value="endopeptidase domain like (from Nostoc punctiforme)"/>
    <property type="match status" value="1"/>
</dbReference>
<dbReference type="EMBL" id="CAUJNA010002446">
    <property type="protein sequence ID" value="CAJ1392963.1"/>
    <property type="molecule type" value="Genomic_DNA"/>
</dbReference>